<dbReference type="AlphaFoldDB" id="A0A9D9HMM8"/>
<evidence type="ECO:0000313" key="3">
    <source>
        <dbReference type="Proteomes" id="UP000823638"/>
    </source>
</evidence>
<accession>A0A9D9HMM8</accession>
<name>A0A9D9HMM8_9SPIR</name>
<dbReference type="EMBL" id="JADIMM010000015">
    <property type="protein sequence ID" value="MBO8456719.1"/>
    <property type="molecule type" value="Genomic_DNA"/>
</dbReference>
<organism evidence="2 3">
    <name type="scientific">Candidatus Gallitreponema excrementavium</name>
    <dbReference type="NCBI Taxonomy" id="2840840"/>
    <lineage>
        <taxon>Bacteria</taxon>
        <taxon>Pseudomonadati</taxon>
        <taxon>Spirochaetota</taxon>
        <taxon>Spirochaetia</taxon>
        <taxon>Spirochaetales</taxon>
        <taxon>Candidatus Gallitreponema</taxon>
    </lineage>
</organism>
<protein>
    <submittedName>
        <fullName evidence="2">Uncharacterized protein</fullName>
    </submittedName>
</protein>
<evidence type="ECO:0000256" key="1">
    <source>
        <dbReference type="SAM" id="Coils"/>
    </source>
</evidence>
<comment type="caution">
    <text evidence="2">The sequence shown here is derived from an EMBL/GenBank/DDBJ whole genome shotgun (WGS) entry which is preliminary data.</text>
</comment>
<sequence length="362" mass="40782">MKKNIIRLVFLLIATVSIWGQTQNLSSIYRKLDVLVANNDIAGVDTVLAVNKDSESISAIENYLTTKCKNLVFDGNIEKAESLALVLVDFNMDNLDAAGVYDSIIRIKEKNKEQEEKAAEKIAREEQKEEKYYEKIKEDVKKTYVPLVNEKTGEAVYWDQNASLYYRSGIWNVTLDLFNLNFLTGYKGFQMKYGIGLEGNYYYYGEHFRIGFEGKGESMLLSFLTDNTLNASFKALVVPGYAPKTVGFMGRLGIILASDNVGDETIPPENFVSPVVGLGLRDIPIGYRMRVNTYFDYYPGHIYTKGMNFSGEAGLDMCIDLVKFDTFSVVLKTGLNSRIDLWNEAVKNQTRIFVGLGVGNNE</sequence>
<reference evidence="2" key="1">
    <citation type="submission" date="2020-10" db="EMBL/GenBank/DDBJ databases">
        <authorList>
            <person name="Gilroy R."/>
        </authorList>
    </citation>
    <scope>NUCLEOTIDE SEQUENCE</scope>
    <source>
        <strain evidence="2">10532</strain>
    </source>
</reference>
<dbReference type="Proteomes" id="UP000823638">
    <property type="component" value="Unassembled WGS sequence"/>
</dbReference>
<evidence type="ECO:0000313" key="2">
    <source>
        <dbReference type="EMBL" id="MBO8456719.1"/>
    </source>
</evidence>
<gene>
    <name evidence="2" type="ORF">IAA81_00635</name>
</gene>
<proteinExistence type="predicted"/>
<reference evidence="2" key="2">
    <citation type="journal article" date="2021" name="PeerJ">
        <title>Extensive microbial diversity within the chicken gut microbiome revealed by metagenomics and culture.</title>
        <authorList>
            <person name="Gilroy R."/>
            <person name="Ravi A."/>
            <person name="Getino M."/>
            <person name="Pursley I."/>
            <person name="Horton D.L."/>
            <person name="Alikhan N.F."/>
            <person name="Baker D."/>
            <person name="Gharbi K."/>
            <person name="Hall N."/>
            <person name="Watson M."/>
            <person name="Adriaenssens E.M."/>
            <person name="Foster-Nyarko E."/>
            <person name="Jarju S."/>
            <person name="Secka A."/>
            <person name="Antonio M."/>
            <person name="Oren A."/>
            <person name="Chaudhuri R.R."/>
            <person name="La Ragione R."/>
            <person name="Hildebrand F."/>
            <person name="Pallen M.J."/>
        </authorList>
    </citation>
    <scope>NUCLEOTIDE SEQUENCE</scope>
    <source>
        <strain evidence="2">10532</strain>
    </source>
</reference>
<feature type="coiled-coil region" evidence="1">
    <location>
        <begin position="104"/>
        <end position="135"/>
    </location>
</feature>
<keyword evidence="1" id="KW-0175">Coiled coil</keyword>